<evidence type="ECO:0000313" key="3">
    <source>
        <dbReference type="Proteomes" id="UP000494329"/>
    </source>
</evidence>
<keyword evidence="1" id="KW-0812">Transmembrane</keyword>
<sequence>MNYVIEFAREYGVVIVTMAVGWVATQLYLRYEARARERRLAAASASMLDRELKQQVEDAVAMIDTLLREESSLSGQTKAELMRRRKSMQQGWARRGRVPAAELARVHLKRRQTETLLLQLKQQEEQLRTAVG</sequence>
<name>A0A6J5E1S5_9BURK</name>
<dbReference type="AlphaFoldDB" id="A0A6J5E1S5"/>
<proteinExistence type="predicted"/>
<accession>A0A6J5E1S5</accession>
<dbReference type="Proteomes" id="UP000494329">
    <property type="component" value="Unassembled WGS sequence"/>
</dbReference>
<keyword evidence="1" id="KW-0472">Membrane</keyword>
<gene>
    <name evidence="2" type="ORF">LMG29739_03126</name>
</gene>
<reference evidence="2 3" key="1">
    <citation type="submission" date="2020-04" db="EMBL/GenBank/DDBJ databases">
        <authorList>
            <person name="De Canck E."/>
        </authorList>
    </citation>
    <scope>NUCLEOTIDE SEQUENCE [LARGE SCALE GENOMIC DNA]</scope>
    <source>
        <strain evidence="2 3">LMG 29739</strain>
    </source>
</reference>
<organism evidence="2 3">
    <name type="scientific">Paraburkholderia solisilvae</name>
    <dbReference type="NCBI Taxonomy" id="624376"/>
    <lineage>
        <taxon>Bacteria</taxon>
        <taxon>Pseudomonadati</taxon>
        <taxon>Pseudomonadota</taxon>
        <taxon>Betaproteobacteria</taxon>
        <taxon>Burkholderiales</taxon>
        <taxon>Burkholderiaceae</taxon>
        <taxon>Paraburkholderia</taxon>
    </lineage>
</organism>
<feature type="transmembrane region" description="Helical" evidence="1">
    <location>
        <begin position="12"/>
        <end position="29"/>
    </location>
</feature>
<protein>
    <submittedName>
        <fullName evidence="2">Uncharacterized protein</fullName>
    </submittedName>
</protein>
<dbReference type="EMBL" id="CADIKF010000023">
    <property type="protein sequence ID" value="CAB3759331.1"/>
    <property type="molecule type" value="Genomic_DNA"/>
</dbReference>
<keyword evidence="3" id="KW-1185">Reference proteome</keyword>
<keyword evidence="1" id="KW-1133">Transmembrane helix</keyword>
<evidence type="ECO:0000313" key="2">
    <source>
        <dbReference type="EMBL" id="CAB3759331.1"/>
    </source>
</evidence>
<dbReference type="RefSeq" id="WP_175111831.1">
    <property type="nucleotide sequence ID" value="NZ_CADIKF010000023.1"/>
</dbReference>
<evidence type="ECO:0000256" key="1">
    <source>
        <dbReference type="SAM" id="Phobius"/>
    </source>
</evidence>